<dbReference type="PROSITE" id="PS01357">
    <property type="entry name" value="ZF_ZZ_1"/>
    <property type="match status" value="1"/>
</dbReference>
<name>A0AAE9DEW2_CAEBR</name>
<dbReference type="AlphaFoldDB" id="A0AAE9DEW2"/>
<dbReference type="Gene3D" id="3.30.60.90">
    <property type="match status" value="1"/>
</dbReference>
<evidence type="ECO:0000313" key="11">
    <source>
        <dbReference type="EMBL" id="ULU02863.1"/>
    </source>
</evidence>
<dbReference type="SMART" id="SM00291">
    <property type="entry name" value="ZnF_ZZ"/>
    <property type="match status" value="1"/>
</dbReference>
<feature type="compositionally biased region" description="Acidic residues" evidence="9">
    <location>
        <begin position="604"/>
        <end position="645"/>
    </location>
</feature>
<protein>
    <recommendedName>
        <fullName evidence="3">RING-type E3 ubiquitin transferase</fullName>
        <ecNumber evidence="3">2.3.2.27</ecNumber>
    </recommendedName>
</protein>
<comment type="similarity">
    <text evidence="2">Belongs to the KCMF1 family.</text>
</comment>
<dbReference type="InterPro" id="IPR050774">
    <property type="entry name" value="KCMF1/Dystrophin"/>
</dbReference>
<evidence type="ECO:0000256" key="3">
    <source>
        <dbReference type="ARBA" id="ARBA00012483"/>
    </source>
</evidence>
<dbReference type="EC" id="2.3.2.27" evidence="3"/>
<dbReference type="PANTHER" id="PTHR12268:SF13">
    <property type="entry name" value="E3 UBIQUITIN-PROTEIN LIGASE KCMF1"/>
    <property type="match status" value="1"/>
</dbReference>
<dbReference type="SUPFAM" id="SSF57850">
    <property type="entry name" value="RING/U-box"/>
    <property type="match status" value="1"/>
</dbReference>
<comment type="catalytic activity">
    <reaction evidence="1">
        <text>S-ubiquitinyl-[E2 ubiquitin-conjugating enzyme]-L-cysteine + [acceptor protein]-L-lysine = [E2 ubiquitin-conjugating enzyme]-L-cysteine + N(6)-ubiquitinyl-[acceptor protein]-L-lysine.</text>
        <dbReference type="EC" id="2.3.2.27"/>
    </reaction>
</comment>
<dbReference type="CDD" id="cd02338">
    <property type="entry name" value="ZZ_PCMF_like"/>
    <property type="match status" value="1"/>
</dbReference>
<dbReference type="InterPro" id="IPR000433">
    <property type="entry name" value="Znf_ZZ"/>
</dbReference>
<dbReference type="InterPro" id="IPR008598">
    <property type="entry name" value="Di19_Zn-bd"/>
</dbReference>
<dbReference type="PROSITE" id="PS50135">
    <property type="entry name" value="ZF_ZZ_2"/>
    <property type="match status" value="1"/>
</dbReference>
<evidence type="ECO:0000313" key="12">
    <source>
        <dbReference type="Proteomes" id="UP000827892"/>
    </source>
</evidence>
<evidence type="ECO:0000256" key="5">
    <source>
        <dbReference type="ARBA" id="ARBA00022723"/>
    </source>
</evidence>
<dbReference type="Pfam" id="PF05605">
    <property type="entry name" value="zf-Di19"/>
    <property type="match status" value="1"/>
</dbReference>
<dbReference type="PANTHER" id="PTHR12268">
    <property type="entry name" value="E3 UBIQUITIN-PROTEIN LIGASE KCMF1"/>
    <property type="match status" value="1"/>
</dbReference>
<accession>A0AAE9DEW2</accession>
<dbReference type="Proteomes" id="UP000827892">
    <property type="component" value="Chromosome III"/>
</dbReference>
<dbReference type="Pfam" id="PF00569">
    <property type="entry name" value="ZZ"/>
    <property type="match status" value="1"/>
</dbReference>
<keyword evidence="7" id="KW-0862">Zinc</keyword>
<keyword evidence="4" id="KW-0808">Transferase</keyword>
<evidence type="ECO:0000256" key="7">
    <source>
        <dbReference type="ARBA" id="ARBA00022833"/>
    </source>
</evidence>
<dbReference type="GO" id="GO:0010646">
    <property type="term" value="P:regulation of cell communication"/>
    <property type="evidence" value="ECO:0007669"/>
    <property type="project" value="UniProtKB-ARBA"/>
</dbReference>
<dbReference type="InterPro" id="IPR043145">
    <property type="entry name" value="Znf_ZZ_sf"/>
</dbReference>
<evidence type="ECO:0000256" key="8">
    <source>
        <dbReference type="PROSITE-ProRule" id="PRU00228"/>
    </source>
</evidence>
<keyword evidence="5" id="KW-0479">Metal-binding</keyword>
<feature type="region of interest" description="Disordered" evidence="9">
    <location>
        <begin position="304"/>
        <end position="355"/>
    </location>
</feature>
<dbReference type="GO" id="GO:0008270">
    <property type="term" value="F:zinc ion binding"/>
    <property type="evidence" value="ECO:0007669"/>
    <property type="project" value="UniProtKB-KW"/>
</dbReference>
<evidence type="ECO:0000259" key="10">
    <source>
        <dbReference type="PROSITE" id="PS50135"/>
    </source>
</evidence>
<organism evidence="11 12">
    <name type="scientific">Caenorhabditis briggsae</name>
    <dbReference type="NCBI Taxonomy" id="6238"/>
    <lineage>
        <taxon>Eukaryota</taxon>
        <taxon>Metazoa</taxon>
        <taxon>Ecdysozoa</taxon>
        <taxon>Nematoda</taxon>
        <taxon>Chromadorea</taxon>
        <taxon>Rhabditida</taxon>
        <taxon>Rhabditina</taxon>
        <taxon>Rhabditomorpha</taxon>
        <taxon>Rhabditoidea</taxon>
        <taxon>Rhabditidae</taxon>
        <taxon>Peloderinae</taxon>
        <taxon>Caenorhabditis</taxon>
    </lineage>
</organism>
<feature type="compositionally biased region" description="Low complexity" evidence="9">
    <location>
        <begin position="646"/>
        <end position="655"/>
    </location>
</feature>
<dbReference type="GO" id="GO:0061630">
    <property type="term" value="F:ubiquitin protein ligase activity"/>
    <property type="evidence" value="ECO:0007669"/>
    <property type="project" value="UniProtKB-EC"/>
</dbReference>
<evidence type="ECO:0000256" key="9">
    <source>
        <dbReference type="SAM" id="MobiDB-lite"/>
    </source>
</evidence>
<proteinExistence type="inferred from homology"/>
<gene>
    <name evidence="11" type="ORF">L3Y34_002447</name>
</gene>
<evidence type="ECO:0000256" key="2">
    <source>
        <dbReference type="ARBA" id="ARBA00010938"/>
    </source>
</evidence>
<feature type="domain" description="ZZ-type" evidence="10">
    <location>
        <begin position="9"/>
        <end position="73"/>
    </location>
</feature>
<evidence type="ECO:0000256" key="4">
    <source>
        <dbReference type="ARBA" id="ARBA00022679"/>
    </source>
</evidence>
<reference evidence="11 12" key="1">
    <citation type="submission" date="2022-05" db="EMBL/GenBank/DDBJ databases">
        <title>Chromosome-level reference genomes for two strains of Caenorhabditis briggsae: an improved platform for comparative genomics.</title>
        <authorList>
            <person name="Stevens L."/>
            <person name="Andersen E.C."/>
        </authorList>
    </citation>
    <scope>NUCLEOTIDE SEQUENCE [LARGE SCALE GENOMIC DNA]</scope>
    <source>
        <strain evidence="11">QX1410_ONT</strain>
        <tissue evidence="11">Whole-organism</tissue>
    </source>
</reference>
<dbReference type="OMA" id="NAQRMMA"/>
<keyword evidence="6 8" id="KW-0863">Zinc-finger</keyword>
<evidence type="ECO:0000256" key="6">
    <source>
        <dbReference type="ARBA" id="ARBA00022771"/>
    </source>
</evidence>
<feature type="region of interest" description="Disordered" evidence="9">
    <location>
        <begin position="581"/>
        <end position="655"/>
    </location>
</feature>
<feature type="compositionally biased region" description="Acidic residues" evidence="9">
    <location>
        <begin position="330"/>
        <end position="352"/>
    </location>
</feature>
<sequence length="655" mass="72337">MAAPLLGSHEGVSCDGCSITAFVGNRYKCLRCGDYDLCFSCYTTKNFGDQTAALDSLPHDETHPMQLIMTASDFEAVYEGDPSRRYDERKIVSFICPYCNENGFSERGFGIHVTTAHVDPPEFNVICPLCIGISDSQDHSLPRETENLCSHWIGHHGGMEAVGLSDYLNTLWPRYGGGRGSNGRGGQYTLSRLEGYRPNDALANSTRPANRRPMLARRTQRAGTARTTGITGRTIPEDIGELMRQDGTDEIRRMAEMLSVPHAAAAMARNAQRMMAAAGFERAAVVLESSLAMQDQQVQQVIRPLPMVPIYPPTSDDSGDETTPRPAADSADEEEEDDDDDDDEDQTSSEDGNEIREIFEKAAAITEDDELKNDAFWQTIKTRITPEEVSLLLETLKTSTKPKEERGDDRILPVWTQRPLKPTVGAQVTTIPDADGDQGWLPLCLETTPLRSTGCGGYWSDKRFLRPRKMQREQSVASSNAEIMEKAEIAMALCRATTQHQPDFSDVSKPDVALREALKHLNLGEKPERMKEYLAAEEVVHRPERDPLTLESVEIPDFTARGYGQIVDGVVTLGVVPEADEAISHSEDEEEAAALRRRGGTTTDGEETSGDEESENDDDDDDDDTQNDEEEDDDDVDDDDDDDGGSVDSSILNPN</sequence>
<dbReference type="EMBL" id="CP090893">
    <property type="protein sequence ID" value="ULU02863.1"/>
    <property type="molecule type" value="Genomic_DNA"/>
</dbReference>
<dbReference type="GO" id="GO:0023051">
    <property type="term" value="P:regulation of signaling"/>
    <property type="evidence" value="ECO:0007669"/>
    <property type="project" value="UniProtKB-ARBA"/>
</dbReference>
<evidence type="ECO:0000256" key="1">
    <source>
        <dbReference type="ARBA" id="ARBA00000900"/>
    </source>
</evidence>